<dbReference type="Proteomes" id="UP001043456">
    <property type="component" value="Unassembled WGS sequence"/>
</dbReference>
<dbReference type="InterPro" id="IPR013108">
    <property type="entry name" value="Amidohydro_3"/>
</dbReference>
<dbReference type="Gene3D" id="2.30.40.10">
    <property type="entry name" value="Urease, subunit C, domain 1"/>
    <property type="match status" value="1"/>
</dbReference>
<name>A0A9P3B178_9EURO</name>
<reference evidence="2 3" key="1">
    <citation type="submission" date="2018-10" db="EMBL/GenBank/DDBJ databases">
        <title>Pan-genome distribution and transcriptional activeness of fungal secondary metabolism genes in Aspergillus section Fumigati.</title>
        <authorList>
            <person name="Takahashi H."/>
            <person name="Umemura M."/>
            <person name="Ninomiya A."/>
            <person name="Kusuya Y."/>
            <person name="Urayama S."/>
            <person name="Shimizu M."/>
            <person name="Watanabe A."/>
            <person name="Kamei K."/>
            <person name="Yaguchi T."/>
            <person name="Hagiwara D."/>
        </authorList>
    </citation>
    <scope>NUCLEOTIDE SEQUENCE [LARGE SCALE GENOMIC DNA]</scope>
    <source>
        <strain evidence="2 3">IFM 55266</strain>
    </source>
</reference>
<dbReference type="SUPFAM" id="SSF51556">
    <property type="entry name" value="Metallo-dependent hydrolases"/>
    <property type="match status" value="1"/>
</dbReference>
<comment type="caution">
    <text evidence="2">The sequence shown here is derived from an EMBL/GenBank/DDBJ whole genome shotgun (WGS) entry which is preliminary data.</text>
</comment>
<dbReference type="OrthoDB" id="5301292at2759"/>
<organism evidence="2 3">
    <name type="scientific">Aspergillus pseudoviridinutans</name>
    <dbReference type="NCBI Taxonomy" id="1517512"/>
    <lineage>
        <taxon>Eukaryota</taxon>
        <taxon>Fungi</taxon>
        <taxon>Dikarya</taxon>
        <taxon>Ascomycota</taxon>
        <taxon>Pezizomycotina</taxon>
        <taxon>Eurotiomycetes</taxon>
        <taxon>Eurotiomycetidae</taxon>
        <taxon>Eurotiales</taxon>
        <taxon>Aspergillaceae</taxon>
        <taxon>Aspergillus</taxon>
        <taxon>Aspergillus subgen. Fumigati</taxon>
    </lineage>
</organism>
<sequence>MIHALAPKTPNICAFNSVALKILGIGPSTPDRVNDVWIEKDGNGCPTGILRGSVTSYYNDDPFFVELLRKMPSLIQPDLVPAALVEAMADYNALGITTIYEGHAMEFTHIDAYRAFKERKCLTPRVQACPELQPGAMPGDPELSVAEVTSVLEKALSLRDVRDDWLRIDGVTACTYGPCYGGYALWKEGYLAPNGETITGKRSVSEENMRVAYDFCTQKDLRLNLCSVTPDEHDEHISMTVEMMRKYGVKRTGWIVQHGIIIRPDQAKQLAELGFDMTVSSSFTFGDGDMVRERISPQTLELLNPYRHLLDAGLNVAASMDWGPTNPFEQMQLAITHKMYPSGLSNAGTGQVVTRAEAFEMWTRNGAKVLGWHDIGSIRPGNHADFAIINRNPITCELDALPSTKVLRTVVGGKIVFNNGTLPSST</sequence>
<dbReference type="Pfam" id="PF07969">
    <property type="entry name" value="Amidohydro_3"/>
    <property type="match status" value="1"/>
</dbReference>
<gene>
    <name evidence="2" type="ORF">Asppvi_000026</name>
</gene>
<dbReference type="InterPro" id="IPR032466">
    <property type="entry name" value="Metal_Hydrolase"/>
</dbReference>
<dbReference type="GO" id="GO:0016810">
    <property type="term" value="F:hydrolase activity, acting on carbon-nitrogen (but not peptide) bonds"/>
    <property type="evidence" value="ECO:0007669"/>
    <property type="project" value="InterPro"/>
</dbReference>
<dbReference type="PANTHER" id="PTHR22642:SF2">
    <property type="entry name" value="PROTEIN LONG AFTER FAR-RED 3"/>
    <property type="match status" value="1"/>
</dbReference>
<dbReference type="GeneID" id="66998639"/>
<keyword evidence="3" id="KW-1185">Reference proteome</keyword>
<protein>
    <recommendedName>
        <fullName evidence="1">Amidohydrolase 3 domain-containing protein</fullName>
    </recommendedName>
</protein>
<dbReference type="Gene3D" id="3.10.310.70">
    <property type="match status" value="1"/>
</dbReference>
<feature type="domain" description="Amidohydrolase 3" evidence="1">
    <location>
        <begin position="15"/>
        <end position="417"/>
    </location>
</feature>
<accession>A0A9P3B178</accession>
<dbReference type="AlphaFoldDB" id="A0A9P3B178"/>
<dbReference type="Gene3D" id="3.20.20.140">
    <property type="entry name" value="Metal-dependent hydrolases"/>
    <property type="match status" value="1"/>
</dbReference>
<dbReference type="EMBL" id="BHVY01000001">
    <property type="protein sequence ID" value="GIJ81527.1"/>
    <property type="molecule type" value="Genomic_DNA"/>
</dbReference>
<dbReference type="RefSeq" id="XP_043152274.1">
    <property type="nucleotide sequence ID" value="XM_043296339.1"/>
</dbReference>
<dbReference type="SUPFAM" id="SSF51338">
    <property type="entry name" value="Composite domain of metallo-dependent hydrolases"/>
    <property type="match status" value="1"/>
</dbReference>
<evidence type="ECO:0000313" key="3">
    <source>
        <dbReference type="Proteomes" id="UP001043456"/>
    </source>
</evidence>
<proteinExistence type="predicted"/>
<dbReference type="InterPro" id="IPR011059">
    <property type="entry name" value="Metal-dep_hydrolase_composite"/>
</dbReference>
<dbReference type="PANTHER" id="PTHR22642">
    <property type="entry name" value="IMIDAZOLONEPROPIONASE"/>
    <property type="match status" value="1"/>
</dbReference>
<evidence type="ECO:0000313" key="2">
    <source>
        <dbReference type="EMBL" id="GIJ81527.1"/>
    </source>
</evidence>
<evidence type="ECO:0000259" key="1">
    <source>
        <dbReference type="Pfam" id="PF07969"/>
    </source>
</evidence>